<feature type="domain" description="CHRD" evidence="1">
    <location>
        <begin position="10"/>
        <end position="133"/>
    </location>
</feature>
<dbReference type="PANTHER" id="PTHR46526">
    <property type="entry name" value="CHORDIN"/>
    <property type="match status" value="1"/>
</dbReference>
<evidence type="ECO:0000313" key="2">
    <source>
        <dbReference type="EMBL" id="ALW85919.1"/>
    </source>
</evidence>
<protein>
    <recommendedName>
        <fullName evidence="1">CHRD domain-containing protein</fullName>
    </recommendedName>
</protein>
<dbReference type="SMART" id="SM00754">
    <property type="entry name" value="CHRD"/>
    <property type="match status" value="4"/>
</dbReference>
<dbReference type="GO" id="GO:0005615">
    <property type="term" value="C:extracellular space"/>
    <property type="evidence" value="ECO:0007669"/>
    <property type="project" value="TreeGrafter"/>
</dbReference>
<proteinExistence type="predicted"/>
<dbReference type="AlphaFoldDB" id="A0A0U3K001"/>
<dbReference type="NCBIfam" id="TIGR04183">
    <property type="entry name" value="Por_Secre_tail"/>
    <property type="match status" value="1"/>
</dbReference>
<dbReference type="InterPro" id="IPR052278">
    <property type="entry name" value="Chordin-like_regulators"/>
</dbReference>
<name>A0A0U3K001_9BACT</name>
<dbReference type="InterPro" id="IPR026444">
    <property type="entry name" value="Secre_tail"/>
</dbReference>
<dbReference type="EMBL" id="CP013909">
    <property type="protein sequence ID" value="ALW85919.1"/>
    <property type="molecule type" value="Genomic_DNA"/>
</dbReference>
<dbReference type="PROSITE" id="PS50933">
    <property type="entry name" value="CHRD"/>
    <property type="match status" value="2"/>
</dbReference>
<feature type="domain" description="CHRD" evidence="1">
    <location>
        <begin position="252"/>
        <end position="384"/>
    </location>
</feature>
<keyword evidence="3" id="KW-1185">Reference proteome</keyword>
<reference evidence="2 3" key="1">
    <citation type="submission" date="2015-12" db="EMBL/GenBank/DDBJ databases">
        <authorList>
            <person name="Shamseldin A."/>
            <person name="Moawad H."/>
            <person name="Abd El-Rahim W.M."/>
            <person name="Sadowsky M.J."/>
        </authorList>
    </citation>
    <scope>NUCLEOTIDE SEQUENCE [LARGE SCALE GENOMIC DNA]</scope>
    <source>
        <strain evidence="2 3">DG5B</strain>
    </source>
</reference>
<sequence length="612" mass="63836">MAASADHLRAHLLLSARMNGAQETPPVTTAAQGVAAFTLNETRDTLFVQAAFSGLSGPITGAHVHEGAVGVAGPIITSLVPMVRGNRLSGFLTGADISKEKLAKYLLGQYYINVHTAANPNGEIRGQILLETDLTLAGTLNGAQEVPPVATSGTGLGVFTLSQSQDKLKFRVVVSGLSSPITATHFHTGAVGVSGPVVVDLLPFLNNNVIEGEIVPTPAFLASLLQRQIYINVHTTTNPGGEIRAQVLPENRSLTFDARFDGAQMVPALSTAAKAVAVARLGATLDTIRVQVGYTGLSGPPLAINFYNSAAGQANATANLLGSVPIATGAGGNTVGNVTSFNLVAPSLNPAFVNLLLRGNLNVVLTTAANPNGEVRGQVYRLAREGYTIVLNGAQERPTPTTSPGYGAGIVSIDRDQTNAHFMSVWGGLTGPATMGHFHTGLPNQAGPVVFNLAPYFDNAAAPTAVYGYWTSDNTGQPFTLRRSLQFRADSMYMNLHTAAFPGGEIRGQVYRGARNLQRVLATQPALVVAGTFGTAPNPFSTGLMLSFESRAAGAGQLRLTDVLGRPVASRAVPLRPGLNSMPVALPSIAPGLYLLTLQVGDSRLVTRVAKE</sequence>
<evidence type="ECO:0000259" key="1">
    <source>
        <dbReference type="PROSITE" id="PS50933"/>
    </source>
</evidence>
<dbReference type="Proteomes" id="UP000059542">
    <property type="component" value="Chromosome"/>
</dbReference>
<dbReference type="KEGG" id="hyg:AUC43_12925"/>
<dbReference type="STRING" id="1411621.AUC43_12925"/>
<organism evidence="2 3">
    <name type="scientific">Hymenobacter sedentarius</name>
    <dbReference type="NCBI Taxonomy" id="1411621"/>
    <lineage>
        <taxon>Bacteria</taxon>
        <taxon>Pseudomonadati</taxon>
        <taxon>Bacteroidota</taxon>
        <taxon>Cytophagia</taxon>
        <taxon>Cytophagales</taxon>
        <taxon>Hymenobacteraceae</taxon>
        <taxon>Hymenobacter</taxon>
    </lineage>
</organism>
<dbReference type="InterPro" id="IPR010895">
    <property type="entry name" value="CHRD"/>
</dbReference>
<dbReference type="GO" id="GO:0036122">
    <property type="term" value="F:BMP binding"/>
    <property type="evidence" value="ECO:0007669"/>
    <property type="project" value="TreeGrafter"/>
</dbReference>
<dbReference type="Pfam" id="PF07452">
    <property type="entry name" value="CHRD"/>
    <property type="match status" value="4"/>
</dbReference>
<accession>A0A0U3K001</accession>
<gene>
    <name evidence="2" type="ORF">AUC43_12925</name>
</gene>
<dbReference type="PANTHER" id="PTHR46526:SF1">
    <property type="entry name" value="CHORDIN"/>
    <property type="match status" value="1"/>
</dbReference>
<evidence type="ECO:0000313" key="3">
    <source>
        <dbReference type="Proteomes" id="UP000059542"/>
    </source>
</evidence>